<gene>
    <name evidence="3" type="ORF">SAMN04488123_103172</name>
</gene>
<name>A0A1G8LMD3_9BACI</name>
<dbReference type="AlphaFoldDB" id="A0A1G8LMD3"/>
<dbReference type="PANTHER" id="PTHR47197">
    <property type="entry name" value="PROTEIN NIRF"/>
    <property type="match status" value="1"/>
</dbReference>
<dbReference type="RefSeq" id="WP_245723061.1">
    <property type="nucleotide sequence ID" value="NZ_FNEN01000003.1"/>
</dbReference>
<evidence type="ECO:0000259" key="2">
    <source>
        <dbReference type="Pfam" id="PF21783"/>
    </source>
</evidence>
<accession>A0A1G8LMD3</accession>
<dbReference type="Gene3D" id="2.130.10.10">
    <property type="entry name" value="YVTN repeat-like/Quinoprotein amine dehydrogenase"/>
    <property type="match status" value="1"/>
</dbReference>
<dbReference type="EMBL" id="FNEN01000003">
    <property type="protein sequence ID" value="SDI56838.1"/>
    <property type="molecule type" value="Genomic_DNA"/>
</dbReference>
<dbReference type="InterPro" id="IPR051200">
    <property type="entry name" value="Host-pathogen_enzymatic-act"/>
</dbReference>
<dbReference type="SUPFAM" id="SSF50974">
    <property type="entry name" value="Nitrous oxide reductase, N-terminal domain"/>
    <property type="match status" value="1"/>
</dbReference>
<protein>
    <submittedName>
        <fullName evidence="3">40-residue YVTN family beta-propeller repeat-containing protein</fullName>
    </submittedName>
</protein>
<dbReference type="InterPro" id="IPR048433">
    <property type="entry name" value="YNCE-like_beta-prop"/>
</dbReference>
<evidence type="ECO:0000256" key="1">
    <source>
        <dbReference type="ARBA" id="ARBA00022729"/>
    </source>
</evidence>
<sequence>MKPMMDTMQKMRRQLFYDAKTNELIKEVDSGAHPAHIVFTENNQYALVTNTGNNNVPVIDMKTYEVVHTISTGNGPHGLRISADSKFAYIANMNENTVSVIDLGQMKETKKIIVGKCSGYNRNHQRWRNTCCDIK</sequence>
<reference evidence="3 4" key="1">
    <citation type="submission" date="2016-10" db="EMBL/GenBank/DDBJ databases">
        <authorList>
            <person name="de Groot N.N."/>
        </authorList>
    </citation>
    <scope>NUCLEOTIDE SEQUENCE [LARGE SCALE GENOMIC DNA]</scope>
    <source>
        <strain evidence="3 4">DSM 21771</strain>
    </source>
</reference>
<dbReference type="NCBIfam" id="TIGR02276">
    <property type="entry name" value="beta_rpt_yvtn"/>
    <property type="match status" value="1"/>
</dbReference>
<evidence type="ECO:0000313" key="4">
    <source>
        <dbReference type="Proteomes" id="UP000198853"/>
    </source>
</evidence>
<dbReference type="Proteomes" id="UP000198853">
    <property type="component" value="Unassembled WGS sequence"/>
</dbReference>
<feature type="domain" description="YNCE-like beta-propeller" evidence="2">
    <location>
        <begin position="23"/>
        <end position="117"/>
    </location>
</feature>
<organism evidence="3 4">
    <name type="scientific">Natribacillus halophilus</name>
    <dbReference type="NCBI Taxonomy" id="549003"/>
    <lineage>
        <taxon>Bacteria</taxon>
        <taxon>Bacillati</taxon>
        <taxon>Bacillota</taxon>
        <taxon>Bacilli</taxon>
        <taxon>Bacillales</taxon>
        <taxon>Bacillaceae</taxon>
        <taxon>Natribacillus</taxon>
    </lineage>
</organism>
<keyword evidence="1" id="KW-0732">Signal</keyword>
<keyword evidence="4" id="KW-1185">Reference proteome</keyword>
<proteinExistence type="predicted"/>
<dbReference type="InterPro" id="IPR015943">
    <property type="entry name" value="WD40/YVTN_repeat-like_dom_sf"/>
</dbReference>
<dbReference type="InterPro" id="IPR011964">
    <property type="entry name" value="YVTN_b-propeller_repeat"/>
</dbReference>
<dbReference type="Pfam" id="PF21783">
    <property type="entry name" value="YNCE"/>
    <property type="match status" value="1"/>
</dbReference>
<dbReference type="PANTHER" id="PTHR47197:SF3">
    <property type="entry name" value="DIHYDRO-HEME D1 DEHYDROGENASE"/>
    <property type="match status" value="1"/>
</dbReference>
<dbReference type="InterPro" id="IPR011045">
    <property type="entry name" value="N2O_reductase_N"/>
</dbReference>
<evidence type="ECO:0000313" key="3">
    <source>
        <dbReference type="EMBL" id="SDI56838.1"/>
    </source>
</evidence>